<gene>
    <name evidence="9" type="ORF">DSL72_005085</name>
</gene>
<dbReference type="OrthoDB" id="5329176at2759"/>
<dbReference type="Pfam" id="PF20684">
    <property type="entry name" value="Fung_rhodopsin"/>
    <property type="match status" value="1"/>
</dbReference>
<feature type="transmembrane region" description="Helical" evidence="7">
    <location>
        <begin position="20"/>
        <end position="39"/>
    </location>
</feature>
<reference evidence="9" key="1">
    <citation type="submission" date="2020-10" db="EMBL/GenBank/DDBJ databases">
        <title>Genome Sequence of Monilinia vaccinii-corymbosi Sheds Light on Mummy Berry Disease Infection of Blueberry and Mating Type.</title>
        <authorList>
            <person name="Yow A.G."/>
            <person name="Zhang Y."/>
            <person name="Bansal K."/>
            <person name="Eacker S.M."/>
            <person name="Sullivan S."/>
            <person name="Liachko I."/>
            <person name="Cubeta M.A."/>
            <person name="Rollins J.A."/>
            <person name="Ashrafi H."/>
        </authorList>
    </citation>
    <scope>NUCLEOTIDE SEQUENCE</scope>
    <source>
        <strain evidence="9">RL-1</strain>
    </source>
</reference>
<dbReference type="PANTHER" id="PTHR33048">
    <property type="entry name" value="PTH11-LIKE INTEGRAL MEMBRANE PROTEIN (AFU_ORTHOLOGUE AFUA_5G11245)"/>
    <property type="match status" value="1"/>
</dbReference>
<evidence type="ECO:0000256" key="3">
    <source>
        <dbReference type="ARBA" id="ARBA00022989"/>
    </source>
</evidence>
<keyword evidence="2 7" id="KW-0812">Transmembrane</keyword>
<evidence type="ECO:0000259" key="8">
    <source>
        <dbReference type="Pfam" id="PF20684"/>
    </source>
</evidence>
<feature type="transmembrane region" description="Helical" evidence="7">
    <location>
        <begin position="85"/>
        <end position="104"/>
    </location>
</feature>
<feature type="compositionally biased region" description="Low complexity" evidence="6">
    <location>
        <begin position="226"/>
        <end position="258"/>
    </location>
</feature>
<evidence type="ECO:0000256" key="1">
    <source>
        <dbReference type="ARBA" id="ARBA00004141"/>
    </source>
</evidence>
<dbReference type="InterPro" id="IPR049326">
    <property type="entry name" value="Rhodopsin_dom_fungi"/>
</dbReference>
<dbReference type="PANTHER" id="PTHR33048:SF129">
    <property type="entry name" value="INTEGRAL MEMBRANE PROTEIN-RELATED"/>
    <property type="match status" value="1"/>
</dbReference>
<dbReference type="EMBL" id="CP063408">
    <property type="protein sequence ID" value="QSZ33517.1"/>
    <property type="molecule type" value="Genomic_DNA"/>
</dbReference>
<evidence type="ECO:0000256" key="7">
    <source>
        <dbReference type="SAM" id="Phobius"/>
    </source>
</evidence>
<evidence type="ECO:0000256" key="4">
    <source>
        <dbReference type="ARBA" id="ARBA00023136"/>
    </source>
</evidence>
<protein>
    <recommendedName>
        <fullName evidence="8">Rhodopsin domain-containing protein</fullName>
    </recommendedName>
</protein>
<accession>A0A8A3PE83</accession>
<feature type="compositionally biased region" description="Basic and acidic residues" evidence="6">
    <location>
        <begin position="283"/>
        <end position="298"/>
    </location>
</feature>
<feature type="transmembrane region" description="Helical" evidence="7">
    <location>
        <begin position="51"/>
        <end position="73"/>
    </location>
</feature>
<dbReference type="AlphaFoldDB" id="A0A8A3PE83"/>
<feature type="compositionally biased region" description="Basic and acidic residues" evidence="6">
    <location>
        <begin position="265"/>
        <end position="274"/>
    </location>
</feature>
<name>A0A8A3PE83_9HELO</name>
<feature type="compositionally biased region" description="Polar residues" evidence="6">
    <location>
        <begin position="201"/>
        <end position="210"/>
    </location>
</feature>
<evidence type="ECO:0000256" key="2">
    <source>
        <dbReference type="ARBA" id="ARBA00022692"/>
    </source>
</evidence>
<evidence type="ECO:0000313" key="9">
    <source>
        <dbReference type="EMBL" id="QSZ33517.1"/>
    </source>
</evidence>
<evidence type="ECO:0000256" key="6">
    <source>
        <dbReference type="SAM" id="MobiDB-lite"/>
    </source>
</evidence>
<evidence type="ECO:0000313" key="10">
    <source>
        <dbReference type="Proteomes" id="UP000672032"/>
    </source>
</evidence>
<sequence length="324" mass="35742">MQDYWRVTQGPQPNCINQSSTLLTAGIINTITEFLVVLLPYSTNLPRHQQFLVSLLFVLGLLSCFAGIVRTYYMYVVTQVWDQVWASYPVWVCAAVELYIGIICTSIPATKPFFVTYIPSFFNAHLSRTPRNSFDHHPSYNPYFNFKGDPIPYPGFGVISTSKSHAVAPPGEAPTAPTSGHLSAENSLPDRTAGTFLDIASRSSTPNSSNEKNDEKMGVDNAAGYPLSLSFDSRSSSSPHGPSNLPSSSSTPRGTTGPVAHQRGRTRDRDDGYREFPSTASSAERKQRPHPAEERQETDGGWDIHIGIVKTIVFEEEHINKGKK</sequence>
<comment type="subcellular location">
    <subcellularLocation>
        <location evidence="1">Membrane</location>
        <topology evidence="1">Multi-pass membrane protein</topology>
    </subcellularLocation>
</comment>
<keyword evidence="10" id="KW-1185">Reference proteome</keyword>
<feature type="region of interest" description="Disordered" evidence="6">
    <location>
        <begin position="164"/>
        <end position="303"/>
    </location>
</feature>
<dbReference type="InterPro" id="IPR052337">
    <property type="entry name" value="SAT4-like"/>
</dbReference>
<evidence type="ECO:0000256" key="5">
    <source>
        <dbReference type="ARBA" id="ARBA00038359"/>
    </source>
</evidence>
<keyword evidence="4 7" id="KW-0472">Membrane</keyword>
<dbReference type="GO" id="GO:0016020">
    <property type="term" value="C:membrane"/>
    <property type="evidence" value="ECO:0007669"/>
    <property type="project" value="UniProtKB-SubCell"/>
</dbReference>
<feature type="compositionally biased region" description="Polar residues" evidence="6">
    <location>
        <begin position="176"/>
        <end position="186"/>
    </location>
</feature>
<proteinExistence type="inferred from homology"/>
<feature type="domain" description="Rhodopsin" evidence="8">
    <location>
        <begin position="2"/>
        <end position="114"/>
    </location>
</feature>
<organism evidence="9 10">
    <name type="scientific">Monilinia vaccinii-corymbosi</name>
    <dbReference type="NCBI Taxonomy" id="61207"/>
    <lineage>
        <taxon>Eukaryota</taxon>
        <taxon>Fungi</taxon>
        <taxon>Dikarya</taxon>
        <taxon>Ascomycota</taxon>
        <taxon>Pezizomycotina</taxon>
        <taxon>Leotiomycetes</taxon>
        <taxon>Helotiales</taxon>
        <taxon>Sclerotiniaceae</taxon>
        <taxon>Monilinia</taxon>
    </lineage>
</organism>
<dbReference type="Proteomes" id="UP000672032">
    <property type="component" value="Chromosome 4"/>
</dbReference>
<keyword evidence="3 7" id="KW-1133">Transmembrane helix</keyword>
<comment type="similarity">
    <text evidence="5">Belongs to the SAT4 family.</text>
</comment>